<dbReference type="Gene3D" id="3.90.79.10">
    <property type="entry name" value="Nucleoside Triphosphate Pyrophosphohydrolase"/>
    <property type="match status" value="1"/>
</dbReference>
<reference evidence="4" key="1">
    <citation type="submission" date="2020-11" db="EMBL/GenBank/DDBJ databases">
        <authorList>
            <person name="Koelle M."/>
            <person name="Horta M.A.C."/>
            <person name="Nowrousian M."/>
            <person name="Ohm R.A."/>
            <person name="Benz P."/>
            <person name="Pilgard A."/>
        </authorList>
    </citation>
    <scope>NUCLEOTIDE SEQUENCE</scope>
    <source>
        <strain evidence="4">FPRL280</strain>
    </source>
</reference>
<dbReference type="PANTHER" id="PTHR21340">
    <property type="entry name" value="DIADENOSINE 5,5-P1,P4-TETRAPHOSPHATE PYROPHOSPHOHYDROLASE MUTT"/>
    <property type="match status" value="1"/>
</dbReference>
<comment type="caution">
    <text evidence="4">The sequence shown here is derived from an EMBL/GenBank/DDBJ whole genome shotgun (WGS) entry which is preliminary data.</text>
</comment>
<evidence type="ECO:0000313" key="4">
    <source>
        <dbReference type="EMBL" id="KAF9810141.1"/>
    </source>
</evidence>
<organism evidence="4 5">
    <name type="scientific">Rhodonia placenta</name>
    <dbReference type="NCBI Taxonomy" id="104341"/>
    <lineage>
        <taxon>Eukaryota</taxon>
        <taxon>Fungi</taxon>
        <taxon>Dikarya</taxon>
        <taxon>Basidiomycota</taxon>
        <taxon>Agaricomycotina</taxon>
        <taxon>Agaricomycetes</taxon>
        <taxon>Polyporales</taxon>
        <taxon>Adustoporiaceae</taxon>
        <taxon>Rhodonia</taxon>
    </lineage>
</organism>
<dbReference type="GO" id="GO:0004081">
    <property type="term" value="F:bis(5'-nucleosyl)-tetraphosphatase (asymmetrical) activity"/>
    <property type="evidence" value="ECO:0007669"/>
    <property type="project" value="TreeGrafter"/>
</dbReference>
<sequence>MLGAGMVIIQPATANVVLIHEAAKNVWFLPKGRKDVGESLEQAVLREAHEEVPEKNTGMLDEAHYQAHVLKLRQALDLLEGCGMKDLARILLVGYNLWAETRQWELAHASSRAEEVQAGRQHAGGHVQGYRGGNGQS</sequence>
<dbReference type="CDD" id="cd02883">
    <property type="entry name" value="NUDIX_Hydrolase"/>
    <property type="match status" value="1"/>
</dbReference>
<feature type="domain" description="Nudix hydrolase" evidence="3">
    <location>
        <begin position="3"/>
        <end position="66"/>
    </location>
</feature>
<dbReference type="InterPro" id="IPR015797">
    <property type="entry name" value="NUDIX_hydrolase-like_dom_sf"/>
</dbReference>
<dbReference type="GO" id="GO:0006754">
    <property type="term" value="P:ATP biosynthetic process"/>
    <property type="evidence" value="ECO:0007669"/>
    <property type="project" value="TreeGrafter"/>
</dbReference>
<gene>
    <name evidence="4" type="ORF">IEO21_07124</name>
</gene>
<proteinExistence type="predicted"/>
<protein>
    <recommendedName>
        <fullName evidence="3">Nudix hydrolase domain-containing protein</fullName>
    </recommendedName>
</protein>
<accession>A0A8H7U0N1</accession>
<keyword evidence="1" id="KW-0378">Hydrolase</keyword>
<dbReference type="Pfam" id="PF00293">
    <property type="entry name" value="NUDIX"/>
    <property type="match status" value="1"/>
</dbReference>
<dbReference type="SUPFAM" id="SSF55811">
    <property type="entry name" value="Nudix"/>
    <property type="match status" value="1"/>
</dbReference>
<feature type="region of interest" description="Disordered" evidence="2">
    <location>
        <begin position="115"/>
        <end position="137"/>
    </location>
</feature>
<evidence type="ECO:0000259" key="3">
    <source>
        <dbReference type="Pfam" id="PF00293"/>
    </source>
</evidence>
<dbReference type="Proteomes" id="UP000639403">
    <property type="component" value="Unassembled WGS sequence"/>
</dbReference>
<name>A0A8H7U0N1_9APHY</name>
<dbReference type="EMBL" id="JADOXO010000187">
    <property type="protein sequence ID" value="KAF9810141.1"/>
    <property type="molecule type" value="Genomic_DNA"/>
</dbReference>
<dbReference type="AlphaFoldDB" id="A0A8H7U0N1"/>
<dbReference type="GO" id="GO:0006167">
    <property type="term" value="P:AMP biosynthetic process"/>
    <property type="evidence" value="ECO:0007669"/>
    <property type="project" value="TreeGrafter"/>
</dbReference>
<reference evidence="4" key="2">
    <citation type="journal article" name="Front. Microbiol.">
        <title>Degradative Capacity of Two Strains of Rhodonia placenta: From Phenotype to Genotype.</title>
        <authorList>
            <person name="Kolle M."/>
            <person name="Horta M.A.C."/>
            <person name="Nowrousian M."/>
            <person name="Ohm R.A."/>
            <person name="Benz J.P."/>
            <person name="Pilgard A."/>
        </authorList>
    </citation>
    <scope>NUCLEOTIDE SEQUENCE</scope>
    <source>
        <strain evidence="4">FPRL280</strain>
    </source>
</reference>
<evidence type="ECO:0000256" key="1">
    <source>
        <dbReference type="ARBA" id="ARBA00022801"/>
    </source>
</evidence>
<feature type="compositionally biased region" description="Gly residues" evidence="2">
    <location>
        <begin position="126"/>
        <end position="137"/>
    </location>
</feature>
<evidence type="ECO:0000313" key="5">
    <source>
        <dbReference type="Proteomes" id="UP000639403"/>
    </source>
</evidence>
<dbReference type="InterPro" id="IPR000086">
    <property type="entry name" value="NUDIX_hydrolase_dom"/>
</dbReference>
<dbReference type="PANTHER" id="PTHR21340:SF0">
    <property type="entry name" value="BIS(5'-NUCLEOSYL)-TETRAPHOSPHATASE [ASYMMETRICAL]"/>
    <property type="match status" value="1"/>
</dbReference>
<dbReference type="InterPro" id="IPR051325">
    <property type="entry name" value="Nudix_hydrolase_domain"/>
</dbReference>
<evidence type="ECO:0000256" key="2">
    <source>
        <dbReference type="SAM" id="MobiDB-lite"/>
    </source>
</evidence>